<organism evidence="6 7">
    <name type="scientific">Muiribacterium halophilum</name>
    <dbReference type="NCBI Taxonomy" id="2053465"/>
    <lineage>
        <taxon>Bacteria</taxon>
        <taxon>Candidatus Muiribacteriota</taxon>
        <taxon>Candidatus Muiribacteriia</taxon>
        <taxon>Candidatus Muiribacteriales</taxon>
        <taxon>Candidatus Muiribacteriaceae</taxon>
        <taxon>Candidatus Muiribacterium</taxon>
    </lineage>
</organism>
<comment type="caution">
    <text evidence="6">The sequence shown here is derived from an EMBL/GenBank/DDBJ whole genome shotgun (WGS) entry which is preliminary data.</text>
</comment>
<dbReference type="GO" id="GO:0008784">
    <property type="term" value="F:alanine racemase activity"/>
    <property type="evidence" value="ECO:0007669"/>
    <property type="project" value="TreeGrafter"/>
</dbReference>
<dbReference type="EMBL" id="PKTG01000091">
    <property type="protein sequence ID" value="PLX17283.1"/>
    <property type="molecule type" value="Genomic_DNA"/>
</dbReference>
<feature type="domain" description="Alanine racemase N-terminal" evidence="5">
    <location>
        <begin position="7"/>
        <end position="226"/>
    </location>
</feature>
<evidence type="ECO:0000259" key="5">
    <source>
        <dbReference type="Pfam" id="PF01168"/>
    </source>
</evidence>
<dbReference type="SUPFAM" id="SSF51419">
    <property type="entry name" value="PLP-binding barrel"/>
    <property type="match status" value="1"/>
</dbReference>
<accession>A0A2N5ZF54</accession>
<feature type="coiled-coil region" evidence="4">
    <location>
        <begin position="53"/>
        <end position="80"/>
    </location>
</feature>
<reference evidence="6 7" key="1">
    <citation type="submission" date="2017-11" db="EMBL/GenBank/DDBJ databases">
        <title>Genome-resolved metagenomics identifies genetic mobility, metabolic interactions, and unexpected diversity in perchlorate-reducing communities.</title>
        <authorList>
            <person name="Barnum T.P."/>
            <person name="Figueroa I.A."/>
            <person name="Carlstrom C.I."/>
            <person name="Lucas L.N."/>
            <person name="Engelbrektson A.L."/>
            <person name="Coates J.D."/>
        </authorList>
    </citation>
    <scope>NUCLEOTIDE SEQUENCE [LARGE SCALE GENOMIC DNA]</scope>
    <source>
        <strain evidence="6">BM706</strain>
    </source>
</reference>
<evidence type="ECO:0000313" key="7">
    <source>
        <dbReference type="Proteomes" id="UP000234857"/>
    </source>
</evidence>
<evidence type="ECO:0000256" key="4">
    <source>
        <dbReference type="SAM" id="Coils"/>
    </source>
</evidence>
<protein>
    <submittedName>
        <fullName evidence="6">Alanine racemase</fullName>
    </submittedName>
</protein>
<dbReference type="GO" id="GO:0005829">
    <property type="term" value="C:cytosol"/>
    <property type="evidence" value="ECO:0007669"/>
    <property type="project" value="TreeGrafter"/>
</dbReference>
<evidence type="ECO:0000256" key="2">
    <source>
        <dbReference type="ARBA" id="ARBA00022898"/>
    </source>
</evidence>
<dbReference type="Pfam" id="PF01168">
    <property type="entry name" value="Ala_racemase_N"/>
    <property type="match status" value="1"/>
</dbReference>
<dbReference type="PANTHER" id="PTHR30511:SF3">
    <property type="entry name" value="LYSINE RACEMASE"/>
    <property type="match status" value="1"/>
</dbReference>
<keyword evidence="2" id="KW-0663">Pyridoxal phosphate</keyword>
<dbReference type="CDD" id="cd06815">
    <property type="entry name" value="PLPDE_III_AR_like_1"/>
    <property type="match status" value="1"/>
</dbReference>
<dbReference type="Gene3D" id="3.20.20.10">
    <property type="entry name" value="Alanine racemase"/>
    <property type="match status" value="1"/>
</dbReference>
<dbReference type="AlphaFoldDB" id="A0A2N5ZF54"/>
<name>A0A2N5ZF54_MUIH1</name>
<keyword evidence="4" id="KW-0175">Coiled coil</keyword>
<dbReference type="Proteomes" id="UP000234857">
    <property type="component" value="Unassembled WGS sequence"/>
</dbReference>
<evidence type="ECO:0000256" key="1">
    <source>
        <dbReference type="ARBA" id="ARBA00001933"/>
    </source>
</evidence>
<comment type="cofactor">
    <cofactor evidence="1">
        <name>pyridoxal 5'-phosphate</name>
        <dbReference type="ChEBI" id="CHEBI:597326"/>
    </cofactor>
</comment>
<dbReference type="InterPro" id="IPR001608">
    <property type="entry name" value="Ala_racemase_N"/>
</dbReference>
<keyword evidence="3" id="KW-0413">Isomerase</keyword>
<evidence type="ECO:0000313" key="6">
    <source>
        <dbReference type="EMBL" id="PLX17283.1"/>
    </source>
</evidence>
<sequence>MFPRLLIDRQKILENAVAVSSLLQKKNIDLFFVSKVFCADIKICEKLVSKEFKKIADSRIQNLKRLREHFREQIELLLLRLPMHSEIEQVVTICDMTLVSELSTLRLLDEECRIQRKRLKAILMIDLGDLREGIWPDKLKQYQEEITGFKNVDIIGTGVNLACYGGVIPDKDKMDTLVGLTKEFRKKTGLSLEMISGGNSSSLPLILEDKMPEDINMLRVGEAIVLGRNVIDRSPWPDTHQDTFVFEAQLIEVLDKPSIPIGNIGQDAFGNSPDFKDLGVHKRGILACGRQDIDPDGLIPLENIKVLGASSDHVIVDLKDIGRRIEVGETLRFIPTYGCLLRASTSDYVDKEYIN</sequence>
<dbReference type="InterPro" id="IPR000821">
    <property type="entry name" value="Ala_racemase"/>
</dbReference>
<gene>
    <name evidence="6" type="ORF">C0601_08000</name>
</gene>
<evidence type="ECO:0000256" key="3">
    <source>
        <dbReference type="ARBA" id="ARBA00023235"/>
    </source>
</evidence>
<dbReference type="GO" id="GO:0030170">
    <property type="term" value="F:pyridoxal phosphate binding"/>
    <property type="evidence" value="ECO:0007669"/>
    <property type="project" value="TreeGrafter"/>
</dbReference>
<proteinExistence type="predicted"/>
<dbReference type="PANTHER" id="PTHR30511">
    <property type="entry name" value="ALANINE RACEMASE"/>
    <property type="match status" value="1"/>
</dbReference>
<dbReference type="InterPro" id="IPR029066">
    <property type="entry name" value="PLP-binding_barrel"/>
</dbReference>